<feature type="region of interest" description="Disordered" evidence="1">
    <location>
        <begin position="1"/>
        <end position="34"/>
    </location>
</feature>
<evidence type="ECO:0000313" key="2">
    <source>
        <dbReference type="EMBL" id="SFE84324.1"/>
    </source>
</evidence>
<comment type="caution">
    <text evidence="2">The sequence shown here is derived from an EMBL/GenBank/DDBJ whole genome shotgun (WGS) entry which is preliminary data.</text>
</comment>
<gene>
    <name evidence="2" type="ORF">SAMN05216506_11515</name>
</gene>
<accession>A0ABY1E5A4</accession>
<proteinExistence type="predicted"/>
<sequence length="34" mass="3579">MVIAASTPSTQLSTCSLNNETKTTTVSPQVRLAQ</sequence>
<dbReference type="Proteomes" id="UP000199690">
    <property type="component" value="Unassembled WGS sequence"/>
</dbReference>
<reference evidence="2 3" key="1">
    <citation type="submission" date="2016-10" db="EMBL/GenBank/DDBJ databases">
        <authorList>
            <person name="Varghese N."/>
            <person name="Submissions S."/>
        </authorList>
    </citation>
    <scope>NUCLEOTIDE SEQUENCE [LARGE SCALE GENOMIC DNA]</scope>
    <source>
        <strain evidence="2 3">CGMCC 4.3529</strain>
    </source>
</reference>
<keyword evidence="3" id="KW-1185">Reference proteome</keyword>
<organism evidence="2 3">
    <name type="scientific">Saccharopolyspora kobensis</name>
    <dbReference type="NCBI Taxonomy" id="146035"/>
    <lineage>
        <taxon>Bacteria</taxon>
        <taxon>Bacillati</taxon>
        <taxon>Actinomycetota</taxon>
        <taxon>Actinomycetes</taxon>
        <taxon>Pseudonocardiales</taxon>
        <taxon>Pseudonocardiaceae</taxon>
        <taxon>Saccharopolyspora</taxon>
    </lineage>
</organism>
<name>A0ABY1E5A4_9PSEU</name>
<feature type="compositionally biased region" description="Polar residues" evidence="1">
    <location>
        <begin position="1"/>
        <end position="28"/>
    </location>
</feature>
<protein>
    <submittedName>
        <fullName evidence="2">Uncharacterized protein</fullName>
    </submittedName>
</protein>
<evidence type="ECO:0000256" key="1">
    <source>
        <dbReference type="SAM" id="MobiDB-lite"/>
    </source>
</evidence>
<evidence type="ECO:0000313" key="3">
    <source>
        <dbReference type="Proteomes" id="UP000199690"/>
    </source>
</evidence>
<dbReference type="EMBL" id="FOME01000015">
    <property type="protein sequence ID" value="SFE84324.1"/>
    <property type="molecule type" value="Genomic_DNA"/>
</dbReference>